<gene>
    <name evidence="7" type="primary">dut</name>
    <name evidence="7" type="ORF">ACFSOY_08120</name>
</gene>
<comment type="catalytic activity">
    <reaction evidence="5">
        <text>dUTP + H2O = dUMP + diphosphate + H(+)</text>
        <dbReference type="Rhea" id="RHEA:10248"/>
        <dbReference type="ChEBI" id="CHEBI:15377"/>
        <dbReference type="ChEBI" id="CHEBI:15378"/>
        <dbReference type="ChEBI" id="CHEBI:33019"/>
        <dbReference type="ChEBI" id="CHEBI:61555"/>
        <dbReference type="ChEBI" id="CHEBI:246422"/>
        <dbReference type="EC" id="3.6.1.23"/>
    </reaction>
</comment>
<dbReference type="InterPro" id="IPR008181">
    <property type="entry name" value="dUTPase"/>
</dbReference>
<keyword evidence="4" id="KW-0546">Nucleotide metabolism</keyword>
<evidence type="ECO:0000256" key="1">
    <source>
        <dbReference type="ARBA" id="ARBA00006581"/>
    </source>
</evidence>
<dbReference type="PANTHER" id="PTHR11241:SF0">
    <property type="entry name" value="DEOXYURIDINE 5'-TRIPHOSPHATE NUCLEOTIDOHYDROLASE"/>
    <property type="match status" value="1"/>
</dbReference>
<dbReference type="NCBIfam" id="TIGR00576">
    <property type="entry name" value="dut"/>
    <property type="match status" value="1"/>
</dbReference>
<dbReference type="SUPFAM" id="SSF51283">
    <property type="entry name" value="dUTPase-like"/>
    <property type="match status" value="1"/>
</dbReference>
<dbReference type="PANTHER" id="PTHR11241">
    <property type="entry name" value="DEOXYURIDINE 5'-TRIPHOSPHATE NUCLEOTIDOHYDROLASE"/>
    <property type="match status" value="1"/>
</dbReference>
<evidence type="ECO:0000256" key="2">
    <source>
        <dbReference type="ARBA" id="ARBA00012379"/>
    </source>
</evidence>
<dbReference type="InterPro" id="IPR033704">
    <property type="entry name" value="dUTPase_trimeric"/>
</dbReference>
<dbReference type="Proteomes" id="UP001597343">
    <property type="component" value="Unassembled WGS sequence"/>
</dbReference>
<evidence type="ECO:0000256" key="5">
    <source>
        <dbReference type="ARBA" id="ARBA00047686"/>
    </source>
</evidence>
<sequence>MAKVRGFEIVADVADKEQVILPKRSTEKSAGYDLHALRDIVVEPGQVGLVETGLTAYMQADEWLGIYIRSGTSFKYQVMLANGVGVVDSDYYGNEIKIMIRNIGDRPLSFQRGDRVAQAIFQKYLLVDADEASGVRSGGFGSTGV</sequence>
<keyword evidence="8" id="KW-1185">Reference proteome</keyword>
<comment type="caution">
    <text evidence="7">The sequence shown here is derived from an EMBL/GenBank/DDBJ whole genome shotgun (WGS) entry which is preliminary data.</text>
</comment>
<evidence type="ECO:0000259" key="6">
    <source>
        <dbReference type="Pfam" id="PF00692"/>
    </source>
</evidence>
<dbReference type="Pfam" id="PF00692">
    <property type="entry name" value="dUTPase"/>
    <property type="match status" value="1"/>
</dbReference>
<comment type="similarity">
    <text evidence="1">Belongs to the dUTPase family.</text>
</comment>
<organism evidence="7 8">
    <name type="scientific">Tumebacillus lipolyticus</name>
    <dbReference type="NCBI Taxonomy" id="1280370"/>
    <lineage>
        <taxon>Bacteria</taxon>
        <taxon>Bacillati</taxon>
        <taxon>Bacillota</taxon>
        <taxon>Bacilli</taxon>
        <taxon>Bacillales</taxon>
        <taxon>Alicyclobacillaceae</taxon>
        <taxon>Tumebacillus</taxon>
    </lineage>
</organism>
<dbReference type="InterPro" id="IPR029054">
    <property type="entry name" value="dUTPase-like"/>
</dbReference>
<dbReference type="RefSeq" id="WP_386045514.1">
    <property type="nucleotide sequence ID" value="NZ_JBHUIO010000005.1"/>
</dbReference>
<proteinExistence type="inferred from homology"/>
<dbReference type="GO" id="GO:0004170">
    <property type="term" value="F:dUTP diphosphatase activity"/>
    <property type="evidence" value="ECO:0007669"/>
    <property type="project" value="UniProtKB-EC"/>
</dbReference>
<evidence type="ECO:0000313" key="8">
    <source>
        <dbReference type="Proteomes" id="UP001597343"/>
    </source>
</evidence>
<keyword evidence="3 7" id="KW-0378">Hydrolase</keyword>
<reference evidence="8" key="1">
    <citation type="journal article" date="2019" name="Int. J. Syst. Evol. Microbiol.">
        <title>The Global Catalogue of Microorganisms (GCM) 10K type strain sequencing project: providing services to taxonomists for standard genome sequencing and annotation.</title>
        <authorList>
            <consortium name="The Broad Institute Genomics Platform"/>
            <consortium name="The Broad Institute Genome Sequencing Center for Infectious Disease"/>
            <person name="Wu L."/>
            <person name="Ma J."/>
        </authorList>
    </citation>
    <scope>NUCLEOTIDE SEQUENCE [LARGE SCALE GENOMIC DNA]</scope>
    <source>
        <strain evidence="8">CGMCC 1.13574</strain>
    </source>
</reference>
<accession>A0ABW4ZWQ9</accession>
<dbReference type="NCBIfam" id="NF001862">
    <property type="entry name" value="PRK00601.1"/>
    <property type="match status" value="1"/>
</dbReference>
<protein>
    <recommendedName>
        <fullName evidence="2">dUTP diphosphatase</fullName>
        <ecNumber evidence="2">3.6.1.23</ecNumber>
    </recommendedName>
</protein>
<evidence type="ECO:0000256" key="4">
    <source>
        <dbReference type="ARBA" id="ARBA00023080"/>
    </source>
</evidence>
<evidence type="ECO:0000313" key="7">
    <source>
        <dbReference type="EMBL" id="MFD2169959.1"/>
    </source>
</evidence>
<dbReference type="InterPro" id="IPR036157">
    <property type="entry name" value="dUTPase-like_sf"/>
</dbReference>
<dbReference type="Gene3D" id="2.70.40.10">
    <property type="match status" value="1"/>
</dbReference>
<dbReference type="EMBL" id="JBHUIO010000005">
    <property type="protein sequence ID" value="MFD2169959.1"/>
    <property type="molecule type" value="Genomic_DNA"/>
</dbReference>
<dbReference type="EC" id="3.6.1.23" evidence="2"/>
<name>A0ABW4ZWQ9_9BACL</name>
<feature type="domain" description="dUTPase-like" evidence="6">
    <location>
        <begin position="19"/>
        <end position="144"/>
    </location>
</feature>
<dbReference type="CDD" id="cd07557">
    <property type="entry name" value="trimeric_dUTPase"/>
    <property type="match status" value="1"/>
</dbReference>
<evidence type="ECO:0000256" key="3">
    <source>
        <dbReference type="ARBA" id="ARBA00022801"/>
    </source>
</evidence>